<evidence type="ECO:0000313" key="2">
    <source>
        <dbReference type="Proteomes" id="UP001617907"/>
    </source>
</evidence>
<dbReference type="EMBL" id="JBIVPC010000003">
    <property type="protein sequence ID" value="MFJ6035785.1"/>
    <property type="molecule type" value="Genomic_DNA"/>
</dbReference>
<comment type="caution">
    <text evidence="1">The sequence shown here is derived from an EMBL/GenBank/DDBJ whole genome shotgun (WGS) entry which is preliminary data.</text>
</comment>
<keyword evidence="2" id="KW-1185">Reference proteome</keyword>
<protein>
    <submittedName>
        <fullName evidence="1">Endonuclease domain-containing protein</fullName>
    </submittedName>
</protein>
<keyword evidence="1" id="KW-0540">Nuclease</keyword>
<keyword evidence="1" id="KW-0378">Hydrolase</keyword>
<accession>A0ABW8H4T3</accession>
<dbReference type="Proteomes" id="UP001617907">
    <property type="component" value="Unassembled WGS sequence"/>
</dbReference>
<proteinExistence type="predicted"/>
<dbReference type="Pfam" id="PF02945">
    <property type="entry name" value="Endonuclease_7"/>
    <property type="match status" value="1"/>
</dbReference>
<organism evidence="1 2">
    <name type="scientific">Streptomyces ardesiacus</name>
    <dbReference type="NCBI Taxonomy" id="285564"/>
    <lineage>
        <taxon>Bacteria</taxon>
        <taxon>Bacillati</taxon>
        <taxon>Actinomycetota</taxon>
        <taxon>Actinomycetes</taxon>
        <taxon>Kitasatosporales</taxon>
        <taxon>Streptomycetaceae</taxon>
        <taxon>Streptomyces</taxon>
    </lineage>
</organism>
<name>A0ABW8H4T3_9ACTN</name>
<keyword evidence="1" id="KW-0255">Endonuclease</keyword>
<dbReference type="InterPro" id="IPR044925">
    <property type="entry name" value="His-Me_finger_sf"/>
</dbReference>
<dbReference type="GO" id="GO:0004519">
    <property type="term" value="F:endonuclease activity"/>
    <property type="evidence" value="ECO:0007669"/>
    <property type="project" value="UniProtKB-KW"/>
</dbReference>
<evidence type="ECO:0000313" key="1">
    <source>
        <dbReference type="EMBL" id="MFJ6035785.1"/>
    </source>
</evidence>
<dbReference type="Gene3D" id="3.40.1800.10">
    <property type="entry name" value="His-Me finger endonucleases"/>
    <property type="match status" value="1"/>
</dbReference>
<dbReference type="InterPro" id="IPR004211">
    <property type="entry name" value="Endonuclease_7"/>
</dbReference>
<dbReference type="RefSeq" id="WP_350891017.1">
    <property type="nucleotide sequence ID" value="NZ_JBEOTR010000012.1"/>
</dbReference>
<dbReference type="InterPro" id="IPR038563">
    <property type="entry name" value="Endonuclease_7_sf"/>
</dbReference>
<sequence length="192" mass="21523">MGASILRRVDWLTDDEIVALTSEEFDAWVDTLEPCKVCFDKLWRVEAGPKGRVCPQCRNAERQARRHNLTRARVNAILRVQDDTCPLCGSLGGDSSMEGPSWWHIDHDHRCCSGPTSCGQCVRGLLCKDCNTRGLAWYESLAADLQTWDHANAYLTDPPAHRAEAAVLFHGDLTGVRSRDGSFANWRSKRPL</sequence>
<gene>
    <name evidence="1" type="ORF">ACIQFM_05965</name>
</gene>
<reference evidence="1 2" key="1">
    <citation type="submission" date="2024-10" db="EMBL/GenBank/DDBJ databases">
        <title>The Natural Products Discovery Center: Release of the First 8490 Sequenced Strains for Exploring Actinobacteria Biosynthetic Diversity.</title>
        <authorList>
            <person name="Kalkreuter E."/>
            <person name="Kautsar S.A."/>
            <person name="Yang D."/>
            <person name="Bader C.D."/>
            <person name="Teijaro C.N."/>
            <person name="Fluegel L."/>
            <person name="Davis C.M."/>
            <person name="Simpson J.R."/>
            <person name="Lauterbach L."/>
            <person name="Steele A.D."/>
            <person name="Gui C."/>
            <person name="Meng S."/>
            <person name="Li G."/>
            <person name="Viehrig K."/>
            <person name="Ye F."/>
            <person name="Su P."/>
            <person name="Kiefer A.F."/>
            <person name="Nichols A."/>
            <person name="Cepeda A.J."/>
            <person name="Yan W."/>
            <person name="Fan B."/>
            <person name="Jiang Y."/>
            <person name="Adhikari A."/>
            <person name="Zheng C.-J."/>
            <person name="Schuster L."/>
            <person name="Cowan T.M."/>
            <person name="Smanski M.J."/>
            <person name="Chevrette M.G."/>
            <person name="De Carvalho L.P.S."/>
            <person name="Shen B."/>
        </authorList>
    </citation>
    <scope>NUCLEOTIDE SEQUENCE [LARGE SCALE GENOMIC DNA]</scope>
    <source>
        <strain evidence="1 2">NPDC093086</strain>
    </source>
</reference>
<dbReference type="SUPFAM" id="SSF54060">
    <property type="entry name" value="His-Me finger endonucleases"/>
    <property type="match status" value="1"/>
</dbReference>